<protein>
    <submittedName>
        <fullName evidence="2">Uncharacterized protein</fullName>
    </submittedName>
</protein>
<dbReference type="GeneID" id="81123672"/>
<dbReference type="EMBL" id="JBHTAH010000001">
    <property type="protein sequence ID" value="MFC7068026.1"/>
    <property type="molecule type" value="Genomic_DNA"/>
</dbReference>
<evidence type="ECO:0000313" key="3">
    <source>
        <dbReference type="Proteomes" id="UP001596461"/>
    </source>
</evidence>
<keyword evidence="1" id="KW-1133">Transmembrane helix</keyword>
<organism evidence="2 3">
    <name type="scientific">Halobaculum lipolyticum</name>
    <dbReference type="NCBI Taxonomy" id="3032001"/>
    <lineage>
        <taxon>Archaea</taxon>
        <taxon>Methanobacteriati</taxon>
        <taxon>Methanobacteriota</taxon>
        <taxon>Stenosarchaea group</taxon>
        <taxon>Halobacteria</taxon>
        <taxon>Halobacteriales</taxon>
        <taxon>Haloferacaceae</taxon>
        <taxon>Halobaculum</taxon>
    </lineage>
</organism>
<feature type="transmembrane region" description="Helical" evidence="1">
    <location>
        <begin position="7"/>
        <end position="26"/>
    </location>
</feature>
<sequence length="124" mass="12743">MRPRYELLQGVLLLGLTAAIVGLFGVPADPVLATVVVLFAVGGAFALAAGLRVERRVAGRDVDHVTLRGVAGCVLGVGMCVLGTWQMRGGDLFGLAIVLTGVFVLGVGVATVQRRPSMLSAGDE</sequence>
<gene>
    <name evidence="2" type="ORF">ACFQL9_00090</name>
</gene>
<feature type="transmembrane region" description="Helical" evidence="1">
    <location>
        <begin position="32"/>
        <end position="53"/>
    </location>
</feature>
<dbReference type="Proteomes" id="UP001596461">
    <property type="component" value="Unassembled WGS sequence"/>
</dbReference>
<keyword evidence="1" id="KW-0472">Membrane</keyword>
<accession>A0ABD5W9L3</accession>
<dbReference type="Pfam" id="PF25957">
    <property type="entry name" value="DUF7994"/>
    <property type="match status" value="1"/>
</dbReference>
<proteinExistence type="predicted"/>
<name>A0ABD5W9L3_9EURY</name>
<keyword evidence="3" id="KW-1185">Reference proteome</keyword>
<reference evidence="2 3" key="1">
    <citation type="journal article" date="2019" name="Int. J. Syst. Evol. Microbiol.">
        <title>The Global Catalogue of Microorganisms (GCM) 10K type strain sequencing project: providing services to taxonomists for standard genome sequencing and annotation.</title>
        <authorList>
            <consortium name="The Broad Institute Genomics Platform"/>
            <consortium name="The Broad Institute Genome Sequencing Center for Infectious Disease"/>
            <person name="Wu L."/>
            <person name="Ma J."/>
        </authorList>
    </citation>
    <scope>NUCLEOTIDE SEQUENCE [LARGE SCALE GENOMIC DNA]</scope>
    <source>
        <strain evidence="2 3">DT31</strain>
    </source>
</reference>
<feature type="transmembrane region" description="Helical" evidence="1">
    <location>
        <begin position="65"/>
        <end position="86"/>
    </location>
</feature>
<comment type="caution">
    <text evidence="2">The sequence shown here is derived from an EMBL/GenBank/DDBJ whole genome shotgun (WGS) entry which is preliminary data.</text>
</comment>
<evidence type="ECO:0000256" key="1">
    <source>
        <dbReference type="SAM" id="Phobius"/>
    </source>
</evidence>
<evidence type="ECO:0000313" key="2">
    <source>
        <dbReference type="EMBL" id="MFC7068026.1"/>
    </source>
</evidence>
<dbReference type="AlphaFoldDB" id="A0ABD5W9L3"/>
<dbReference type="RefSeq" id="WP_284031862.1">
    <property type="nucleotide sequence ID" value="NZ_CP126154.1"/>
</dbReference>
<feature type="transmembrane region" description="Helical" evidence="1">
    <location>
        <begin position="92"/>
        <end position="112"/>
    </location>
</feature>
<keyword evidence="1" id="KW-0812">Transmembrane</keyword>
<dbReference type="InterPro" id="IPR058307">
    <property type="entry name" value="DUF7994"/>
</dbReference>